<dbReference type="Pfam" id="PF00324">
    <property type="entry name" value="AA_permease"/>
    <property type="match status" value="1"/>
</dbReference>
<organism evidence="10 11">
    <name type="scientific">Paraburkholderia caffeinitolerans</name>
    <dbReference type="NCBI Taxonomy" id="1723730"/>
    <lineage>
        <taxon>Bacteria</taxon>
        <taxon>Pseudomonadati</taxon>
        <taxon>Pseudomonadota</taxon>
        <taxon>Betaproteobacteria</taxon>
        <taxon>Burkholderiales</taxon>
        <taxon>Burkholderiaceae</taxon>
        <taxon>Paraburkholderia</taxon>
    </lineage>
</organism>
<dbReference type="GO" id="GO:0006865">
    <property type="term" value="P:amino acid transport"/>
    <property type="evidence" value="ECO:0007669"/>
    <property type="project" value="UniProtKB-KW"/>
</dbReference>
<dbReference type="GO" id="GO:0005886">
    <property type="term" value="C:plasma membrane"/>
    <property type="evidence" value="ECO:0007669"/>
    <property type="project" value="UniProtKB-SubCell"/>
</dbReference>
<feature type="transmembrane region" description="Helical" evidence="8">
    <location>
        <begin position="432"/>
        <end position="456"/>
    </location>
</feature>
<keyword evidence="4 8" id="KW-0812">Transmembrane</keyword>
<feature type="transmembrane region" description="Helical" evidence="8">
    <location>
        <begin position="313"/>
        <end position="336"/>
    </location>
</feature>
<feature type="transmembrane region" description="Helical" evidence="8">
    <location>
        <begin position="169"/>
        <end position="191"/>
    </location>
</feature>
<feature type="transmembrane region" description="Helical" evidence="8">
    <location>
        <begin position="268"/>
        <end position="292"/>
    </location>
</feature>
<dbReference type="FunFam" id="1.20.1740.10:FF:000001">
    <property type="entry name" value="Amino acid permease"/>
    <property type="match status" value="1"/>
</dbReference>
<dbReference type="PANTHER" id="PTHR43495:SF2">
    <property type="entry name" value="D-SERINE_D-ALANINE_GLYCINE TRANSPORTER"/>
    <property type="match status" value="1"/>
</dbReference>
<evidence type="ECO:0000259" key="9">
    <source>
        <dbReference type="Pfam" id="PF00324"/>
    </source>
</evidence>
<feature type="transmembrane region" description="Helical" evidence="8">
    <location>
        <begin position="477"/>
        <end position="496"/>
    </location>
</feature>
<dbReference type="PIRSF" id="PIRSF006060">
    <property type="entry name" value="AA_transporter"/>
    <property type="match status" value="1"/>
</dbReference>
<evidence type="ECO:0000256" key="3">
    <source>
        <dbReference type="ARBA" id="ARBA00022475"/>
    </source>
</evidence>
<evidence type="ECO:0000256" key="2">
    <source>
        <dbReference type="ARBA" id="ARBA00022448"/>
    </source>
</evidence>
<feature type="transmembrane region" description="Helical" evidence="8">
    <location>
        <begin position="226"/>
        <end position="248"/>
    </location>
</feature>
<feature type="transmembrane region" description="Helical" evidence="8">
    <location>
        <begin position="348"/>
        <end position="372"/>
    </location>
</feature>
<feature type="transmembrane region" description="Helical" evidence="8">
    <location>
        <begin position="502"/>
        <end position="520"/>
    </location>
</feature>
<dbReference type="PANTHER" id="PTHR43495">
    <property type="entry name" value="GABA PERMEASE"/>
    <property type="match status" value="1"/>
</dbReference>
<keyword evidence="7 8" id="KW-0472">Membrane</keyword>
<evidence type="ECO:0000256" key="4">
    <source>
        <dbReference type="ARBA" id="ARBA00022692"/>
    </source>
</evidence>
<feature type="transmembrane region" description="Helical" evidence="8">
    <location>
        <begin position="406"/>
        <end position="426"/>
    </location>
</feature>
<dbReference type="GO" id="GO:0055085">
    <property type="term" value="P:transmembrane transport"/>
    <property type="evidence" value="ECO:0007669"/>
    <property type="project" value="InterPro"/>
</dbReference>
<gene>
    <name evidence="10" type="primary">cycA</name>
    <name evidence="10" type="ORF">LMG28688_01294</name>
</gene>
<keyword evidence="6 8" id="KW-1133">Transmembrane helix</keyword>
<name>A0A6J5FKE8_9BURK</name>
<dbReference type="AlphaFoldDB" id="A0A6J5FKE8"/>
<evidence type="ECO:0000256" key="1">
    <source>
        <dbReference type="ARBA" id="ARBA00004651"/>
    </source>
</evidence>
<evidence type="ECO:0000313" key="10">
    <source>
        <dbReference type="EMBL" id="CAB3781731.1"/>
    </source>
</evidence>
<dbReference type="EMBL" id="CADIKL010000005">
    <property type="protein sequence ID" value="CAB3781731.1"/>
    <property type="molecule type" value="Genomic_DNA"/>
</dbReference>
<protein>
    <submittedName>
        <fullName evidence="10">D-serine/D-alanine/glycine transporter</fullName>
    </submittedName>
</protein>
<keyword evidence="2" id="KW-0813">Transport</keyword>
<dbReference type="Proteomes" id="UP000494119">
    <property type="component" value="Unassembled WGS sequence"/>
</dbReference>
<comment type="subcellular location">
    <subcellularLocation>
        <location evidence="1">Cell membrane</location>
        <topology evidence="1">Multi-pass membrane protein</topology>
    </subcellularLocation>
</comment>
<keyword evidence="3" id="KW-1003">Cell membrane</keyword>
<evidence type="ECO:0000256" key="6">
    <source>
        <dbReference type="ARBA" id="ARBA00022989"/>
    </source>
</evidence>
<evidence type="ECO:0000256" key="7">
    <source>
        <dbReference type="ARBA" id="ARBA00023136"/>
    </source>
</evidence>
<evidence type="ECO:0000256" key="8">
    <source>
        <dbReference type="SAM" id="Phobius"/>
    </source>
</evidence>
<feature type="transmembrane region" description="Helical" evidence="8">
    <location>
        <begin position="112"/>
        <end position="131"/>
    </location>
</feature>
<keyword evidence="5" id="KW-0029">Amino-acid transport</keyword>
<reference evidence="10 11" key="1">
    <citation type="submission" date="2020-04" db="EMBL/GenBank/DDBJ databases">
        <authorList>
            <person name="De Canck E."/>
        </authorList>
    </citation>
    <scope>NUCLEOTIDE SEQUENCE [LARGE SCALE GENOMIC DNA]</scope>
    <source>
        <strain evidence="10 11">LMG 28688</strain>
    </source>
</reference>
<sequence>MCRRCFCLDKQARRWPEHDTDRQTFDLISLEPHIAVSTIQYRNDLPIHLTFYEIQRHVMDTSVTRNDSTTDLYEVDRQSLERKLDNRHVQLISIGGAIGTGLFMGSGKVIELAGTSIVLVYAIIGFFLFFVMRAMGELLLSDSRVRSFADIVGIYLGPRAGYVLSWSYWLSWSVAVIGDVVVVAGYVQYWFPSVPAWLPALFTMALLLALNMMAVRIFGEVEFWLAIVKIVAIVALVTTALVMIATSFTSPNGVVASFSHMAAPGTIFPHGITGFFAGFQIAIFSFAGTELIGTTAAEAKDPEKTLPKAINTIPARILLFYVLSLVCIISVVSWQYVPSTRSPFVELFKLAGFPAAASIINFVVLTSAASSANSGVYSGSRMLFGLAAWKNAPVAFGRLSSNGVPVFSLIFSGMCMLVGLLLLVIIPEVMTVFTLVSTVSAILVIFTWSMILAAYISYTRKCPDVHRLSRFRSPGGAAAAVVTLVFLLLVLCLLAIRADTRAALLVSPLWFIFVWASYRWKRSR</sequence>
<accession>A0A6J5FKE8</accession>
<evidence type="ECO:0000256" key="5">
    <source>
        <dbReference type="ARBA" id="ARBA00022970"/>
    </source>
</evidence>
<dbReference type="Gene3D" id="1.20.1740.10">
    <property type="entry name" value="Amino acid/polyamine transporter I"/>
    <property type="match status" value="1"/>
</dbReference>
<feature type="domain" description="Amino acid permease/ SLC12A" evidence="9">
    <location>
        <begin position="88"/>
        <end position="522"/>
    </location>
</feature>
<keyword evidence="11" id="KW-1185">Reference proteome</keyword>
<dbReference type="InterPro" id="IPR004841">
    <property type="entry name" value="AA-permease/SLC12A_dom"/>
</dbReference>
<feature type="transmembrane region" description="Helical" evidence="8">
    <location>
        <begin position="89"/>
        <end position="106"/>
    </location>
</feature>
<evidence type="ECO:0000313" key="11">
    <source>
        <dbReference type="Proteomes" id="UP000494119"/>
    </source>
</evidence>
<proteinExistence type="predicted"/>
<feature type="transmembrane region" description="Helical" evidence="8">
    <location>
        <begin position="197"/>
        <end position="219"/>
    </location>
</feature>